<dbReference type="Gene3D" id="2.60.120.1440">
    <property type="match status" value="1"/>
</dbReference>
<dbReference type="Pfam" id="PF04773">
    <property type="entry name" value="FecR"/>
    <property type="match status" value="1"/>
</dbReference>
<protein>
    <submittedName>
        <fullName evidence="4">FecR domain-containing protein</fullName>
    </submittedName>
</protein>
<dbReference type="RefSeq" id="WP_346824248.1">
    <property type="nucleotide sequence ID" value="NZ_JBDKWZ010000023.1"/>
</dbReference>
<dbReference type="InterPro" id="IPR006860">
    <property type="entry name" value="FecR"/>
</dbReference>
<evidence type="ECO:0000313" key="4">
    <source>
        <dbReference type="EMBL" id="MEN7551467.1"/>
    </source>
</evidence>
<accession>A0AAW9SDK7</accession>
<evidence type="ECO:0000259" key="3">
    <source>
        <dbReference type="Pfam" id="PF16344"/>
    </source>
</evidence>
<proteinExistence type="predicted"/>
<dbReference type="GO" id="GO:0016989">
    <property type="term" value="F:sigma factor antagonist activity"/>
    <property type="evidence" value="ECO:0007669"/>
    <property type="project" value="TreeGrafter"/>
</dbReference>
<dbReference type="AlphaFoldDB" id="A0AAW9SDK7"/>
<comment type="caution">
    <text evidence="4">The sequence shown here is derived from an EMBL/GenBank/DDBJ whole genome shotgun (WGS) entry which is preliminary data.</text>
</comment>
<dbReference type="InterPro" id="IPR032508">
    <property type="entry name" value="FecR_C"/>
</dbReference>
<feature type="domain" description="FecR protein" evidence="2">
    <location>
        <begin position="139"/>
        <end position="229"/>
    </location>
</feature>
<dbReference type="PANTHER" id="PTHR30273:SF2">
    <property type="entry name" value="PROTEIN FECR"/>
    <property type="match status" value="1"/>
</dbReference>
<dbReference type="EMBL" id="JBDKWZ010000023">
    <property type="protein sequence ID" value="MEN7551467.1"/>
    <property type="molecule type" value="Genomic_DNA"/>
</dbReference>
<evidence type="ECO:0000313" key="5">
    <source>
        <dbReference type="Proteomes" id="UP001403385"/>
    </source>
</evidence>
<keyword evidence="5" id="KW-1185">Reference proteome</keyword>
<feature type="domain" description="Protein FecR C-terminal" evidence="3">
    <location>
        <begin position="275"/>
        <end position="342"/>
    </location>
</feature>
<dbReference type="Gene3D" id="3.55.50.30">
    <property type="match status" value="1"/>
</dbReference>
<reference evidence="4 5" key="1">
    <citation type="submission" date="2024-04" db="EMBL/GenBank/DDBJ databases">
        <title>Novel genus in family Flammeovirgaceae.</title>
        <authorList>
            <person name="Nguyen T.H."/>
            <person name="Vuong T.Q."/>
            <person name="Le H."/>
            <person name="Kim S.-G."/>
        </authorList>
    </citation>
    <scope>NUCLEOTIDE SEQUENCE [LARGE SCALE GENOMIC DNA]</scope>
    <source>
        <strain evidence="4 5">JCM 23209</strain>
    </source>
</reference>
<name>A0AAW9SDK7_9BACT</name>
<sequence length="345" mass="39689">MDERKIKEELTVKFITGEISEEEREVLLQWIDASEANFEYFRELKESWDLLGLCQEETTSYNAEGSWKQFRQSVSSGSPLVKKTHFKVHRKAEQKHFSWIKIASMIGLLFVSGWGLYYFNTLEIQEEAGVQWVTKYNPAGSKSNFYLADGTEVKLNAESSLRYPEKFTGKNRSVYLEGEAFFDVKRDTLMPFIIRAGNTRTQVLGTSFSISAYPEENVTSVALATGKVQVNIEGESPLEIHLIPGEKAVYQRISNELGKRPFDPDKEFGWRIGNLVFEEDGMTEIVKKLSRWYGVTIHLENPQNREVLINTSYSQQALEAVLKSLSYSLNFNYQIKGKEVWITMF</sequence>
<evidence type="ECO:0000256" key="1">
    <source>
        <dbReference type="SAM" id="Phobius"/>
    </source>
</evidence>
<evidence type="ECO:0000259" key="2">
    <source>
        <dbReference type="Pfam" id="PF04773"/>
    </source>
</evidence>
<keyword evidence="1" id="KW-1133">Transmembrane helix</keyword>
<feature type="transmembrane region" description="Helical" evidence="1">
    <location>
        <begin position="99"/>
        <end position="119"/>
    </location>
</feature>
<dbReference type="Proteomes" id="UP001403385">
    <property type="component" value="Unassembled WGS sequence"/>
</dbReference>
<keyword evidence="1" id="KW-0472">Membrane</keyword>
<keyword evidence="1" id="KW-0812">Transmembrane</keyword>
<gene>
    <name evidence="4" type="ORF">AAG747_26355</name>
</gene>
<dbReference type="InterPro" id="IPR012373">
    <property type="entry name" value="Ferrdict_sens_TM"/>
</dbReference>
<dbReference type="PANTHER" id="PTHR30273">
    <property type="entry name" value="PERIPLASMIC SIGNAL SENSOR AND SIGMA FACTOR ACTIVATOR FECR-RELATED"/>
    <property type="match status" value="1"/>
</dbReference>
<organism evidence="4 5">
    <name type="scientific">Rapidithrix thailandica</name>
    <dbReference type="NCBI Taxonomy" id="413964"/>
    <lineage>
        <taxon>Bacteria</taxon>
        <taxon>Pseudomonadati</taxon>
        <taxon>Bacteroidota</taxon>
        <taxon>Cytophagia</taxon>
        <taxon>Cytophagales</taxon>
        <taxon>Flammeovirgaceae</taxon>
        <taxon>Rapidithrix</taxon>
    </lineage>
</organism>
<dbReference type="PIRSF" id="PIRSF018266">
    <property type="entry name" value="FecR"/>
    <property type="match status" value="1"/>
</dbReference>
<dbReference type="Pfam" id="PF16344">
    <property type="entry name" value="FecR_C"/>
    <property type="match status" value="1"/>
</dbReference>